<keyword evidence="7 9" id="KW-1133">Transmembrane helix</keyword>
<comment type="subcellular location">
    <subcellularLocation>
        <location evidence="1">Cell membrane</location>
        <topology evidence="1">Multi-pass membrane protein</topology>
    </subcellularLocation>
</comment>
<keyword evidence="4 9" id="KW-0812">Transmembrane</keyword>
<dbReference type="PROSITE" id="PS00211">
    <property type="entry name" value="ABC_TRANSPORTER_1"/>
    <property type="match status" value="2"/>
</dbReference>
<evidence type="ECO:0000256" key="4">
    <source>
        <dbReference type="ARBA" id="ARBA00022692"/>
    </source>
</evidence>
<dbReference type="PROSITE" id="PS50893">
    <property type="entry name" value="ABC_TRANSPORTER_2"/>
    <property type="match status" value="2"/>
</dbReference>
<dbReference type="Pfam" id="PF00005">
    <property type="entry name" value="ABC_tran"/>
    <property type="match status" value="2"/>
</dbReference>
<dbReference type="EMBL" id="FJOG01000028">
    <property type="protein sequence ID" value="CZR64802.1"/>
    <property type="molecule type" value="Genomic_DNA"/>
</dbReference>
<evidence type="ECO:0000256" key="6">
    <source>
        <dbReference type="ARBA" id="ARBA00022840"/>
    </source>
</evidence>
<dbReference type="PROSITE" id="PS50929">
    <property type="entry name" value="ABC_TM1F"/>
    <property type="match status" value="2"/>
</dbReference>
<evidence type="ECO:0000256" key="9">
    <source>
        <dbReference type="SAM" id="Phobius"/>
    </source>
</evidence>
<reference evidence="12 13" key="1">
    <citation type="submission" date="2016-03" db="EMBL/GenBank/DDBJ databases">
        <authorList>
            <person name="Ploux O."/>
        </authorList>
    </citation>
    <scope>NUCLEOTIDE SEQUENCE [LARGE SCALE GENOMIC DNA]</scope>
    <source>
        <strain evidence="12 13">UAMH 11012</strain>
    </source>
</reference>
<keyword evidence="13" id="KW-1185">Reference proteome</keyword>
<dbReference type="Proteomes" id="UP000184330">
    <property type="component" value="Unassembled WGS sequence"/>
</dbReference>
<keyword evidence="2" id="KW-0813">Transport</keyword>
<gene>
    <name evidence="12" type="ORF">PAC_14701</name>
</gene>
<dbReference type="InterPro" id="IPR050173">
    <property type="entry name" value="ABC_transporter_C-like"/>
</dbReference>
<feature type="transmembrane region" description="Helical" evidence="9">
    <location>
        <begin position="1035"/>
        <end position="1055"/>
    </location>
</feature>
<dbReference type="OrthoDB" id="6500128at2759"/>
<dbReference type="InterPro" id="IPR044726">
    <property type="entry name" value="ABCC_6TM_D2"/>
</dbReference>
<dbReference type="CDD" id="cd18579">
    <property type="entry name" value="ABC_6TM_ABCC_D1"/>
    <property type="match status" value="1"/>
</dbReference>
<feature type="transmembrane region" description="Helical" evidence="9">
    <location>
        <begin position="540"/>
        <end position="561"/>
    </location>
</feature>
<evidence type="ECO:0000256" key="3">
    <source>
        <dbReference type="ARBA" id="ARBA00022475"/>
    </source>
</evidence>
<feature type="transmembrane region" description="Helical" evidence="9">
    <location>
        <begin position="103"/>
        <end position="125"/>
    </location>
</feature>
<dbReference type="GO" id="GO:0005524">
    <property type="term" value="F:ATP binding"/>
    <property type="evidence" value="ECO:0007669"/>
    <property type="project" value="UniProtKB-KW"/>
</dbReference>
<dbReference type="SUPFAM" id="SSF90123">
    <property type="entry name" value="ABC transporter transmembrane region"/>
    <property type="match status" value="2"/>
</dbReference>
<dbReference type="STRING" id="576137.A0A1L7XIE0"/>
<dbReference type="Pfam" id="PF00664">
    <property type="entry name" value="ABC_membrane"/>
    <property type="match status" value="2"/>
</dbReference>
<evidence type="ECO:0000256" key="8">
    <source>
        <dbReference type="ARBA" id="ARBA00023136"/>
    </source>
</evidence>
<feature type="domain" description="ABC transporter" evidence="10">
    <location>
        <begin position="1228"/>
        <end position="1458"/>
    </location>
</feature>
<dbReference type="FunFam" id="3.40.50.300:FF:000838">
    <property type="entry name" value="ABC multidrug transporter (Eurofung)"/>
    <property type="match status" value="1"/>
</dbReference>
<dbReference type="GO" id="GO:0140359">
    <property type="term" value="F:ABC-type transporter activity"/>
    <property type="evidence" value="ECO:0007669"/>
    <property type="project" value="InterPro"/>
</dbReference>
<evidence type="ECO:0000256" key="5">
    <source>
        <dbReference type="ARBA" id="ARBA00022741"/>
    </source>
</evidence>
<feature type="transmembrane region" description="Helical" evidence="9">
    <location>
        <begin position="933"/>
        <end position="961"/>
    </location>
</feature>
<evidence type="ECO:0000313" key="13">
    <source>
        <dbReference type="Proteomes" id="UP000184330"/>
    </source>
</evidence>
<name>A0A1L7XIE0_9HELO</name>
<sequence>MTTIHRHNCSPADIYYCQLKLMGSNCQGAFTSLVEKRIFSFAPSILLLLCIPFYLYALSGASVKTVPSYMDKLKFASLKLPTFAILQLVLLIFWFIGNVHRSPVSLVSALLSVIAALAICILSWIEHRRSIRPSTLLSVYLLCSLVLDIPSARTLFLSSETAAIIAPLFVAGMGTKLVLLILEAQSKTSYLKDPYSKISPEARAGFLNRAIFWWINALMIAGYRRSVAYDDLPVLDFELASKHLQPKMQAAWEERAKSRSAYALLFAVLRCFQWPLLSVVFPRICLIALKYAQPFLINSAIHFVSEVDYRTENNINASRLIVAAIFIYVGIAIDTALYKHMLNRIMTMFRCAMVGLVYQRSLSLPDGLHEESAAITLMSTDVDIICDAIPTVYELWAQIIEVMIGFGLLWRQLGWVSMVPLLIVALCSRTSTEMGKKMGSNQKIWTGAVQKRVSMTASMLGSIKSLKIMGLSEFIQTSIQAQRLQELDLSKKFRWIVVLLNMIGNFVPVFAPALTFITYAVQAKLRGLEPLTPQLAFTSLALLSMLTGPATRLLFIVPTLASSSACFERLQKFLLSPSWEDHRHARETKIHAPSGSNGMVRESQPAQSPSIDLEPAILIQNATLRPSPTAEPVLNNLNIRLEKTSITIIAGPIGSGKSTLLRTIIGELPCQGDILISTPLMAYCAQTPWLVNESILNNVCGLRELSLIDEAWYDSVMHACALDEDIKLLPEGDRTVIGSRGLTLSGGQKQRLALARAIYSNLDIVILDDVLSALDSTTQSLIIERLLGPVGIFRKLGTTVVLATHATQLFHLADHIAVLGTDGSIAQQGTYESLRSQTGYIGNLLLKSVATNRADTKPSEGLMNKALKGPSNDEVLDLTRKIGDFSVYKYWLRSMSVPGTVLFITSAGIYSFFLAFSQYWLKWWTEDDGSGLITYASIYVVLSVGASLFESITISWVLLFIGPNSAAKLHFSLLRTVMRAPLSFFSENDTGVTLNKFSQDMSLIDRVLPVSAMNVVIQGFKVLAQGVLLLSVNKYMSATVPFCLVVVYFIQRVYLETSRQLRIMDLEYRSPLYSHFLETLEGLPTIRAFGWQRQFVETNIKRLDISQQPFYIMFCLQRCSASGNADPKTLLHRLNLALDLLIAALAIIVITLAVNLRGKTTGGEIGIALNVILVFNAVLLRLIETWTQMETSLGAIARLKNLDATTVSEDKPGEDCLPPADWPQRGCIEFKDITAIYGSNMTALKGISLTIAPGQRLGICGRTGSGKSSLLLTLLRLLDLQSGTILIDGCDLRTIPREIIRNRLVAIPQDPFILSDTIRTNIDPSGSLPDDLLISTLTKVHLWTTISARGGLDAQMKAQPLSQGQQQLFCLAKAMLRDSKVLVLDEATSNLDGESERWIQEVIKEEFRGWTVVMVAHRMESVLDVDLVAILDKGVLVEIGEPTELLGREGGIFRGLNGIEAAS</sequence>
<accession>A0A1L7XIE0</accession>
<evidence type="ECO:0000313" key="12">
    <source>
        <dbReference type="EMBL" id="CZR64802.1"/>
    </source>
</evidence>
<feature type="transmembrane region" description="Helical" evidence="9">
    <location>
        <begin position="78"/>
        <end position="97"/>
    </location>
</feature>
<dbReference type="InterPro" id="IPR036640">
    <property type="entry name" value="ABC1_TM_sf"/>
</dbReference>
<dbReference type="FunFam" id="1.20.1560.10:FF:000055">
    <property type="entry name" value="ABC multidrug transporter (Eurofung)"/>
    <property type="match status" value="1"/>
</dbReference>
<evidence type="ECO:0000259" key="10">
    <source>
        <dbReference type="PROSITE" id="PS50893"/>
    </source>
</evidence>
<dbReference type="SUPFAM" id="SSF52540">
    <property type="entry name" value="P-loop containing nucleoside triphosphate hydrolases"/>
    <property type="match status" value="2"/>
</dbReference>
<dbReference type="SMART" id="SM00382">
    <property type="entry name" value="AAA"/>
    <property type="match status" value="2"/>
</dbReference>
<dbReference type="GO" id="GO:0016887">
    <property type="term" value="F:ATP hydrolysis activity"/>
    <property type="evidence" value="ECO:0007669"/>
    <property type="project" value="InterPro"/>
</dbReference>
<dbReference type="InterPro" id="IPR044746">
    <property type="entry name" value="ABCC_6TM_D1"/>
</dbReference>
<feature type="transmembrane region" description="Helical" evidence="9">
    <location>
        <begin position="1136"/>
        <end position="1153"/>
    </location>
</feature>
<dbReference type="CDD" id="cd18580">
    <property type="entry name" value="ABC_6TM_ABCC_D2"/>
    <property type="match status" value="1"/>
</dbReference>
<dbReference type="Gene3D" id="3.40.50.300">
    <property type="entry name" value="P-loop containing nucleotide triphosphate hydrolases"/>
    <property type="match status" value="2"/>
</dbReference>
<feature type="domain" description="ABC transmembrane type-1" evidence="11">
    <location>
        <begin position="901"/>
        <end position="1191"/>
    </location>
</feature>
<feature type="domain" description="ABC transporter" evidence="10">
    <location>
        <begin position="619"/>
        <end position="847"/>
    </location>
</feature>
<keyword evidence="6" id="KW-0067">ATP-binding</keyword>
<dbReference type="FunFam" id="1.20.1560.10:FF:000066">
    <property type="entry name" value="ABC multidrug transporter (Eurofung)"/>
    <property type="match status" value="1"/>
</dbReference>
<dbReference type="InterPro" id="IPR027417">
    <property type="entry name" value="P-loop_NTPase"/>
</dbReference>
<feature type="transmembrane region" description="Helical" evidence="9">
    <location>
        <begin position="38"/>
        <end position="57"/>
    </location>
</feature>
<feature type="transmembrane region" description="Helical" evidence="9">
    <location>
        <begin position="320"/>
        <end position="338"/>
    </location>
</feature>
<proteinExistence type="predicted"/>
<dbReference type="InterPro" id="IPR003593">
    <property type="entry name" value="AAA+_ATPase"/>
</dbReference>
<organism evidence="12 13">
    <name type="scientific">Phialocephala subalpina</name>
    <dbReference type="NCBI Taxonomy" id="576137"/>
    <lineage>
        <taxon>Eukaryota</taxon>
        <taxon>Fungi</taxon>
        <taxon>Dikarya</taxon>
        <taxon>Ascomycota</taxon>
        <taxon>Pezizomycotina</taxon>
        <taxon>Leotiomycetes</taxon>
        <taxon>Helotiales</taxon>
        <taxon>Mollisiaceae</taxon>
        <taxon>Phialocephala</taxon>
        <taxon>Phialocephala fortinii species complex</taxon>
    </lineage>
</organism>
<dbReference type="GO" id="GO:0005886">
    <property type="term" value="C:plasma membrane"/>
    <property type="evidence" value="ECO:0007669"/>
    <property type="project" value="UniProtKB-SubCell"/>
</dbReference>
<feature type="transmembrane region" description="Helical" evidence="9">
    <location>
        <begin position="899"/>
        <end position="921"/>
    </location>
</feature>
<feature type="transmembrane region" description="Helical" evidence="9">
    <location>
        <begin position="493"/>
        <end position="520"/>
    </location>
</feature>
<dbReference type="InterPro" id="IPR011527">
    <property type="entry name" value="ABC1_TM_dom"/>
</dbReference>
<keyword evidence="5" id="KW-0547">Nucleotide-binding</keyword>
<feature type="domain" description="ABC transmembrane type-1" evidence="11">
    <location>
        <begin position="284"/>
        <end position="562"/>
    </location>
</feature>
<dbReference type="PANTHER" id="PTHR24223:SF345">
    <property type="entry name" value="ABC MULTIDRUG TRANSPORTER (EUROFUNG)"/>
    <property type="match status" value="1"/>
</dbReference>
<dbReference type="InterPro" id="IPR003439">
    <property type="entry name" value="ABC_transporter-like_ATP-bd"/>
</dbReference>
<dbReference type="InterPro" id="IPR017871">
    <property type="entry name" value="ABC_transporter-like_CS"/>
</dbReference>
<evidence type="ECO:0000256" key="1">
    <source>
        <dbReference type="ARBA" id="ARBA00004651"/>
    </source>
</evidence>
<evidence type="ECO:0000256" key="2">
    <source>
        <dbReference type="ARBA" id="ARBA00022448"/>
    </source>
</evidence>
<keyword evidence="8 9" id="KW-0472">Membrane</keyword>
<protein>
    <submittedName>
        <fullName evidence="12">Related to multidrug resistance protein</fullName>
    </submittedName>
</protein>
<evidence type="ECO:0000256" key="7">
    <source>
        <dbReference type="ARBA" id="ARBA00022989"/>
    </source>
</evidence>
<dbReference type="PANTHER" id="PTHR24223">
    <property type="entry name" value="ATP-BINDING CASSETTE SUB-FAMILY C"/>
    <property type="match status" value="1"/>
</dbReference>
<feature type="transmembrane region" description="Helical" evidence="9">
    <location>
        <begin position="162"/>
        <end position="182"/>
    </location>
</feature>
<feature type="transmembrane region" description="Helical" evidence="9">
    <location>
        <begin position="1165"/>
        <end position="1183"/>
    </location>
</feature>
<feature type="transmembrane region" description="Helical" evidence="9">
    <location>
        <begin position="1007"/>
        <end position="1029"/>
    </location>
</feature>
<evidence type="ECO:0000259" key="11">
    <source>
        <dbReference type="PROSITE" id="PS50929"/>
    </source>
</evidence>
<dbReference type="CDD" id="cd03250">
    <property type="entry name" value="ABCC_MRP_domain1"/>
    <property type="match status" value="1"/>
</dbReference>
<keyword evidence="3" id="KW-1003">Cell membrane</keyword>
<dbReference type="Gene3D" id="1.20.1560.10">
    <property type="entry name" value="ABC transporter type 1, transmembrane domain"/>
    <property type="match status" value="2"/>
</dbReference>
<feature type="transmembrane region" description="Helical" evidence="9">
    <location>
        <begin position="206"/>
        <end position="223"/>
    </location>
</feature>